<accession>A0A2M9CD07</accession>
<proteinExistence type="predicted"/>
<dbReference type="RefSeq" id="WP_203968139.1">
    <property type="nucleotide sequence ID" value="NZ_BOOX01000005.1"/>
</dbReference>
<feature type="transmembrane region" description="Helical" evidence="2">
    <location>
        <begin position="6"/>
        <end position="27"/>
    </location>
</feature>
<sequence length="207" mass="20965">MSALLAQTLVVLGWVSAVAGAGAYLLASRGTWDAKSVRFQVTNLTAASLMVVVASANGLWPSVAANFVWVVIGTQSLVGIARSRRAAARSAAQVIADAAPADAAAAVADAEQVLAHAVLAEAARPSSDLVVQVPIVDAAHRLAVGDDVALPTTLTGEVPVVATQESSGTELADGHAESTGTQQDDLQRADLQQAGLQRGATREPVAA</sequence>
<feature type="compositionally biased region" description="Low complexity" evidence="1">
    <location>
        <begin position="189"/>
        <end position="198"/>
    </location>
</feature>
<protein>
    <recommendedName>
        <fullName evidence="3">CBU-0592-like domain-containing protein</fullName>
    </recommendedName>
</protein>
<evidence type="ECO:0000256" key="1">
    <source>
        <dbReference type="SAM" id="MobiDB-lite"/>
    </source>
</evidence>
<evidence type="ECO:0000256" key="2">
    <source>
        <dbReference type="SAM" id="Phobius"/>
    </source>
</evidence>
<evidence type="ECO:0000313" key="4">
    <source>
        <dbReference type="EMBL" id="PJJ69229.1"/>
    </source>
</evidence>
<comment type="caution">
    <text evidence="4">The sequence shown here is derived from an EMBL/GenBank/DDBJ whole genome shotgun (WGS) entry which is preliminary data.</text>
</comment>
<keyword evidence="5" id="KW-1185">Reference proteome</keyword>
<feature type="domain" description="CBU-0592-like" evidence="3">
    <location>
        <begin position="11"/>
        <end position="84"/>
    </location>
</feature>
<evidence type="ECO:0000259" key="3">
    <source>
        <dbReference type="Pfam" id="PF26604"/>
    </source>
</evidence>
<name>A0A2M9CD07_9CELL</name>
<evidence type="ECO:0000313" key="5">
    <source>
        <dbReference type="Proteomes" id="UP000231693"/>
    </source>
</evidence>
<organism evidence="4 5">
    <name type="scientific">Sediminihabitans luteus</name>
    <dbReference type="NCBI Taxonomy" id="1138585"/>
    <lineage>
        <taxon>Bacteria</taxon>
        <taxon>Bacillati</taxon>
        <taxon>Actinomycetota</taxon>
        <taxon>Actinomycetes</taxon>
        <taxon>Micrococcales</taxon>
        <taxon>Cellulomonadaceae</taxon>
        <taxon>Sediminihabitans</taxon>
    </lineage>
</organism>
<keyword evidence="2" id="KW-1133">Transmembrane helix</keyword>
<keyword evidence="2" id="KW-0812">Transmembrane</keyword>
<dbReference type="InterPro" id="IPR058058">
    <property type="entry name" value="CBU_0592-like"/>
</dbReference>
<dbReference type="Proteomes" id="UP000231693">
    <property type="component" value="Unassembled WGS sequence"/>
</dbReference>
<dbReference type="Pfam" id="PF26604">
    <property type="entry name" value="CBU_0592"/>
    <property type="match status" value="1"/>
</dbReference>
<gene>
    <name evidence="4" type="ORF">CLV28_2692</name>
</gene>
<dbReference type="AlphaFoldDB" id="A0A2M9CD07"/>
<keyword evidence="2" id="KW-0472">Membrane</keyword>
<dbReference type="EMBL" id="PGFE01000005">
    <property type="protein sequence ID" value="PJJ69229.1"/>
    <property type="molecule type" value="Genomic_DNA"/>
</dbReference>
<feature type="region of interest" description="Disordered" evidence="1">
    <location>
        <begin position="164"/>
        <end position="207"/>
    </location>
</feature>
<reference evidence="4 5" key="1">
    <citation type="submission" date="2017-11" db="EMBL/GenBank/DDBJ databases">
        <title>Genomic Encyclopedia of Archaeal and Bacterial Type Strains, Phase II (KMG-II): From Individual Species to Whole Genera.</title>
        <authorList>
            <person name="Goeker M."/>
        </authorList>
    </citation>
    <scope>NUCLEOTIDE SEQUENCE [LARGE SCALE GENOMIC DNA]</scope>
    <source>
        <strain evidence="4 5">DSM 25478</strain>
    </source>
</reference>